<keyword evidence="8" id="KW-0694">RNA-binding</keyword>
<dbReference type="Gene3D" id="3.10.310.40">
    <property type="match status" value="1"/>
</dbReference>
<organism evidence="13 14">
    <name type="scientific">Micavibrio aeruginosavorus</name>
    <dbReference type="NCBI Taxonomy" id="349221"/>
    <lineage>
        <taxon>Bacteria</taxon>
        <taxon>Pseudomonadati</taxon>
        <taxon>Bdellovibrionota</taxon>
        <taxon>Bdellovibrionia</taxon>
        <taxon>Bdellovibrionales</taxon>
        <taxon>Pseudobdellovibrionaceae</taxon>
        <taxon>Micavibrio</taxon>
    </lineage>
</organism>
<dbReference type="Proteomes" id="UP000249557">
    <property type="component" value="Unassembled WGS sequence"/>
</dbReference>
<dbReference type="EMBL" id="QFNK01000233">
    <property type="protein sequence ID" value="PZO82915.1"/>
    <property type="molecule type" value="Genomic_DNA"/>
</dbReference>
<keyword evidence="4" id="KW-0820">tRNA-binding</keyword>
<dbReference type="InterPro" id="IPR003156">
    <property type="entry name" value="DHHA1_dom"/>
</dbReference>
<dbReference type="GO" id="GO:0005524">
    <property type="term" value="F:ATP binding"/>
    <property type="evidence" value="ECO:0007669"/>
    <property type="project" value="UniProtKB-KW"/>
</dbReference>
<keyword evidence="7" id="KW-0067">ATP-binding</keyword>
<evidence type="ECO:0000313" key="14">
    <source>
        <dbReference type="Proteomes" id="UP000249557"/>
    </source>
</evidence>
<accession>A0A2W5BIN6</accession>
<evidence type="ECO:0000256" key="5">
    <source>
        <dbReference type="ARBA" id="ARBA00022598"/>
    </source>
</evidence>
<evidence type="ECO:0000256" key="2">
    <source>
        <dbReference type="ARBA" id="ARBA00013168"/>
    </source>
</evidence>
<evidence type="ECO:0000256" key="3">
    <source>
        <dbReference type="ARBA" id="ARBA00017959"/>
    </source>
</evidence>
<keyword evidence="5 13" id="KW-0436">Ligase</keyword>
<comment type="caution">
    <text evidence="13">The sequence shown here is derived from an EMBL/GenBank/DDBJ whole genome shotgun (WGS) entry which is preliminary data.</text>
</comment>
<name>A0A2W5BIN6_9BACT</name>
<evidence type="ECO:0000259" key="12">
    <source>
        <dbReference type="Pfam" id="PF02272"/>
    </source>
</evidence>
<gene>
    <name evidence="13" type="ORF">DI626_09540</name>
</gene>
<evidence type="ECO:0000313" key="13">
    <source>
        <dbReference type="EMBL" id="PZO82915.1"/>
    </source>
</evidence>
<protein>
    <recommendedName>
        <fullName evidence="3">Alanine--tRNA ligase</fullName>
        <ecNumber evidence="2">6.1.1.7</ecNumber>
    </recommendedName>
    <alternativeName>
        <fullName evidence="11">Alanyl-tRNA synthetase</fullName>
    </alternativeName>
</protein>
<evidence type="ECO:0000256" key="1">
    <source>
        <dbReference type="ARBA" id="ARBA00008226"/>
    </source>
</evidence>
<feature type="non-terminal residue" evidence="13">
    <location>
        <position position="1"/>
    </location>
</feature>
<dbReference type="Pfam" id="PF02272">
    <property type="entry name" value="DHHA1"/>
    <property type="match status" value="1"/>
</dbReference>
<keyword evidence="6" id="KW-0547">Nucleotide-binding</keyword>
<keyword evidence="10" id="KW-0030">Aminoacyl-tRNA synthetase</keyword>
<dbReference type="Gene3D" id="6.10.250.550">
    <property type="match status" value="1"/>
</dbReference>
<dbReference type="AlphaFoldDB" id="A0A2W5BIN6"/>
<reference evidence="13 14" key="1">
    <citation type="submission" date="2017-08" db="EMBL/GenBank/DDBJ databases">
        <title>Infants hospitalized years apart are colonized by the same room-sourced microbial strains.</title>
        <authorList>
            <person name="Brooks B."/>
            <person name="Olm M.R."/>
            <person name="Firek B.A."/>
            <person name="Baker R."/>
            <person name="Thomas B.C."/>
            <person name="Morowitz M.J."/>
            <person name="Banfield J.F."/>
        </authorList>
    </citation>
    <scope>NUCLEOTIDE SEQUENCE [LARGE SCALE GENOMIC DNA]</scope>
    <source>
        <strain evidence="13">S2_018_000_R2_104</strain>
    </source>
</reference>
<feature type="domain" description="DHHA1" evidence="12">
    <location>
        <begin position="79"/>
        <end position="180"/>
    </location>
</feature>
<evidence type="ECO:0000256" key="4">
    <source>
        <dbReference type="ARBA" id="ARBA00022555"/>
    </source>
</evidence>
<evidence type="ECO:0000256" key="7">
    <source>
        <dbReference type="ARBA" id="ARBA00022840"/>
    </source>
</evidence>
<evidence type="ECO:0000256" key="11">
    <source>
        <dbReference type="ARBA" id="ARBA00032577"/>
    </source>
</evidence>
<dbReference type="FunFam" id="3.10.310.40:FF:000001">
    <property type="entry name" value="Alanine--tRNA ligase"/>
    <property type="match status" value="1"/>
</dbReference>
<dbReference type="GO" id="GO:0004813">
    <property type="term" value="F:alanine-tRNA ligase activity"/>
    <property type="evidence" value="ECO:0007669"/>
    <property type="project" value="UniProtKB-EC"/>
</dbReference>
<evidence type="ECO:0000256" key="10">
    <source>
        <dbReference type="ARBA" id="ARBA00023146"/>
    </source>
</evidence>
<dbReference type="GO" id="GO:0006412">
    <property type="term" value="P:translation"/>
    <property type="evidence" value="ECO:0007669"/>
    <property type="project" value="UniProtKB-KW"/>
</dbReference>
<evidence type="ECO:0000256" key="8">
    <source>
        <dbReference type="ARBA" id="ARBA00022884"/>
    </source>
</evidence>
<dbReference type="GO" id="GO:0000049">
    <property type="term" value="F:tRNA binding"/>
    <property type="evidence" value="ECO:0007669"/>
    <property type="project" value="UniProtKB-KW"/>
</dbReference>
<comment type="similarity">
    <text evidence="1">Belongs to the class-II aminoacyl-tRNA synthetase family.</text>
</comment>
<sequence length="182" mass="18546">RIEAVVGKAFMTQVHEKEAMMSDLMGTLKAASADIPARVKSLVDDKKKLEQEVANLRRQLATGGGGSSANDDIKDVGGVKFLAKVLPGFPAKDLKPMADDMTKKLGSGVVALIATEEGKASIVVAVTKDLTDKISAVDLVKAGAAALGGSGGGGRPDMAQAGGPNADAANDAIVHIEGQIRA</sequence>
<evidence type="ECO:0000256" key="6">
    <source>
        <dbReference type="ARBA" id="ARBA00022741"/>
    </source>
</evidence>
<evidence type="ECO:0000256" key="9">
    <source>
        <dbReference type="ARBA" id="ARBA00022917"/>
    </source>
</evidence>
<keyword evidence="9" id="KW-0648">Protein biosynthesis</keyword>
<dbReference type="EC" id="6.1.1.7" evidence="2"/>
<proteinExistence type="inferred from homology"/>